<sequence>MILYHMNIGFPFLSEKSKICIDSKEVVSRNKKFEDEAEKWQELLAPTEGYEERVFYHRVRPDSAGKACIELRNDENPHCGYGLRIRYSTEVLDHFVECLAFCAFSMAQEVCTSDWLLLIFL</sequence>
<dbReference type="Pfam" id="PF14486">
    <property type="entry name" value="DUF4432"/>
    <property type="match status" value="1"/>
</dbReference>
<dbReference type="GO" id="GO:0030246">
    <property type="term" value="F:carbohydrate binding"/>
    <property type="evidence" value="ECO:0007669"/>
    <property type="project" value="InterPro"/>
</dbReference>
<gene>
    <name evidence="1" type="ORF">SPIRO4BDMA_30037</name>
</gene>
<protein>
    <submittedName>
        <fullName evidence="1">Uncharacterized protein</fullName>
    </submittedName>
</protein>
<name>A0A3P3XM82_9SPIR</name>
<evidence type="ECO:0000313" key="1">
    <source>
        <dbReference type="EMBL" id="SLM17400.1"/>
    </source>
</evidence>
<organism evidence="1">
    <name type="scientific">uncultured spirochete</name>
    <dbReference type="NCBI Taxonomy" id="156406"/>
    <lineage>
        <taxon>Bacteria</taxon>
        <taxon>Pseudomonadati</taxon>
        <taxon>Spirochaetota</taxon>
        <taxon>Spirochaetia</taxon>
        <taxon>Spirochaetales</taxon>
        <taxon>environmental samples</taxon>
    </lineage>
</organism>
<dbReference type="InterPro" id="IPR014718">
    <property type="entry name" value="GH-type_carb-bd"/>
</dbReference>
<dbReference type="EMBL" id="FWDO01000003">
    <property type="protein sequence ID" value="SLM17400.1"/>
    <property type="molecule type" value="Genomic_DNA"/>
</dbReference>
<reference evidence="1" key="1">
    <citation type="submission" date="2017-02" db="EMBL/GenBank/DDBJ databases">
        <authorList>
            <person name="Regsiter A."/>
            <person name="William W."/>
        </authorList>
    </citation>
    <scope>NUCLEOTIDE SEQUENCE</scope>
    <source>
        <strain evidence="1">BdmA 4</strain>
    </source>
</reference>
<dbReference type="Gene3D" id="2.70.98.10">
    <property type="match status" value="1"/>
</dbReference>
<accession>A0A3P3XM82</accession>
<dbReference type="InterPro" id="IPR027839">
    <property type="entry name" value="DUF4432"/>
</dbReference>
<proteinExistence type="predicted"/>
<dbReference type="AlphaFoldDB" id="A0A3P3XM82"/>